<accession>A0A6M4IRA4</accession>
<reference evidence="1 2" key="1">
    <citation type="submission" date="2020-05" db="EMBL/GenBank/DDBJ databases">
        <title>Complete genome sequence of Gemmatimonas greenlandica TET16.</title>
        <authorList>
            <person name="Zeng Y."/>
        </authorList>
    </citation>
    <scope>NUCLEOTIDE SEQUENCE [LARGE SCALE GENOMIC DNA]</scope>
    <source>
        <strain evidence="1 2">TET16</strain>
    </source>
</reference>
<evidence type="ECO:0008006" key="3">
    <source>
        <dbReference type="Google" id="ProtNLM"/>
    </source>
</evidence>
<dbReference type="KEGG" id="ggr:HKW67_11160"/>
<protein>
    <recommendedName>
        <fullName evidence="3">POTRA domain-containing protein</fullName>
    </recommendedName>
</protein>
<sequence length="589" mass="66125">MIHRRVLVGVLWSMCLPWRTAAGQEVRANGQKQPPVSSRGRLPVTGCAGQPISDIIVITQPPFTERLPTRLEWVRRTVRRTHANTRDDVVRRFLLMKVGEACNQIRRAESERILRAQPFLVDARIRVFDDEAGGVRLEVETRDDFSLVFEPTLQSKSPMVRGMRFGDSNLGGSATLAAINWRDGRAYNDLLGIDLANYAFGRGRNEFRLSAQRNRFGQDMRLELVRPYYTDLQRYAWIGSLGGTREPMEFRRGALPRNALTVRREFANIGAVSRLGSVGRLKLLGASITREVQRTDEQSLLLTREGVIADTTDAAVPTFRPQRVVRANALLGVRAIRFVQVQGFDALTGAQDVRVGMQLGLVAGRSIVVRQARDRDHFVAANLYGGYGGTRSFVGLQAVTEARYDRDAKVWDNFVTSGRLAWYFRPAVRQTTVVESEWSAGRDMRVPFQLSLADREGGIMGHRASSQAGARRLVLRAEQRLVVPTRLNVADIGFAGFAEAGRLWAEQSVPYSLSTPWRGAVGVSVLAAVPPRSRRLWRVDLALPISADPQRRFEVRFSSVDRSRVFWNEPRDVQAGRERTAPSSLFTWP</sequence>
<name>A0A6M4IRA4_9BACT</name>
<keyword evidence="2" id="KW-1185">Reference proteome</keyword>
<dbReference type="AlphaFoldDB" id="A0A6M4IRA4"/>
<evidence type="ECO:0000313" key="1">
    <source>
        <dbReference type="EMBL" id="QJR36027.1"/>
    </source>
</evidence>
<proteinExistence type="predicted"/>
<dbReference type="EMBL" id="CP053085">
    <property type="protein sequence ID" value="QJR36027.1"/>
    <property type="molecule type" value="Genomic_DNA"/>
</dbReference>
<evidence type="ECO:0000313" key="2">
    <source>
        <dbReference type="Proteomes" id="UP000500938"/>
    </source>
</evidence>
<gene>
    <name evidence="1" type="ORF">HKW67_11160</name>
</gene>
<dbReference type="Proteomes" id="UP000500938">
    <property type="component" value="Chromosome"/>
</dbReference>
<dbReference type="RefSeq" id="WP_171225458.1">
    <property type="nucleotide sequence ID" value="NZ_CP053085.1"/>
</dbReference>
<organism evidence="1 2">
    <name type="scientific">Gemmatimonas groenlandica</name>
    <dbReference type="NCBI Taxonomy" id="2732249"/>
    <lineage>
        <taxon>Bacteria</taxon>
        <taxon>Pseudomonadati</taxon>
        <taxon>Gemmatimonadota</taxon>
        <taxon>Gemmatimonadia</taxon>
        <taxon>Gemmatimonadales</taxon>
        <taxon>Gemmatimonadaceae</taxon>
        <taxon>Gemmatimonas</taxon>
    </lineage>
</organism>